<dbReference type="AlphaFoldDB" id="A0A1X2BMZ1"/>
<organism evidence="2 3">
    <name type="scientific">Mycobacterium riyadhense</name>
    <dbReference type="NCBI Taxonomy" id="486698"/>
    <lineage>
        <taxon>Bacteria</taxon>
        <taxon>Bacillati</taxon>
        <taxon>Actinomycetota</taxon>
        <taxon>Actinomycetes</taxon>
        <taxon>Mycobacteriales</taxon>
        <taxon>Mycobacteriaceae</taxon>
        <taxon>Mycobacterium</taxon>
    </lineage>
</organism>
<gene>
    <name evidence="2" type="ORF">AWC22_00155</name>
</gene>
<dbReference type="SUPFAM" id="SSF51905">
    <property type="entry name" value="FAD/NAD(P)-binding domain"/>
    <property type="match status" value="1"/>
</dbReference>
<keyword evidence="3" id="KW-1185">Reference proteome</keyword>
<accession>A0A1X2BMZ1</accession>
<dbReference type="InterPro" id="IPR036188">
    <property type="entry name" value="FAD/NAD-bd_sf"/>
</dbReference>
<dbReference type="EMBL" id="LQPQ01000198">
    <property type="protein sequence ID" value="ORW65000.1"/>
    <property type="molecule type" value="Genomic_DNA"/>
</dbReference>
<sequence>MALTNPEEFDVIVVGGGPAGSTLAALTAMQSHRVLVLEKEFFPRYQIGESLLPSTIHGVCRLTGVADELAKANFPRKQGGTFKWGASPEPWAFSFSASPRMAGPTSFAYQVERSKFDEILLNNARRVGAEVREGCVVTDVITADGRVLGVRYTNGDGSPREARARFVIDASGNKSRLYQRVGGTRRYSEFFRNLALFGYFEGGKRMPEPNNNNILCVAFDSGWFWYIPLNETLTSVGAVVQREMAEKVQGDPETALKSLIEECPMISDFLCSAERVTSGQYGKIRVRKDYSYHQTTFWCPGMLLVGDAACFVDPVFSSGVHLATYGALLAARSINSALAGLVDEQTAMNEFEARYRREYSVFYEFLLSFYEMHHSETSYFWQAKKITKNDRPELEAFIELVGGISSGECALTNADALAERFQSQSAEFAGAVDKAGPNGSMVPMLKSSLVRRLMQALFEGSAQEQIQGLLGKDAPRDRPLFPGGLVASRDGMFWLPANQ</sequence>
<dbReference type="PRINTS" id="PR00420">
    <property type="entry name" value="RNGMNOXGNASE"/>
</dbReference>
<dbReference type="Pfam" id="PF04820">
    <property type="entry name" value="Trp_halogenase"/>
    <property type="match status" value="2"/>
</dbReference>
<protein>
    <submittedName>
        <fullName evidence="2">Tryptophan halogenase</fullName>
    </submittedName>
</protein>
<dbReference type="Proteomes" id="UP000193087">
    <property type="component" value="Unassembled WGS sequence"/>
</dbReference>
<comment type="caution">
    <text evidence="2">The sequence shown here is derived from an EMBL/GenBank/DDBJ whole genome shotgun (WGS) entry which is preliminary data.</text>
</comment>
<proteinExistence type="inferred from homology"/>
<reference evidence="2 3" key="1">
    <citation type="submission" date="2016-01" db="EMBL/GenBank/DDBJ databases">
        <title>The new phylogeny of the genus Mycobacterium.</title>
        <authorList>
            <person name="Tarcisio F."/>
            <person name="Conor M."/>
            <person name="Antonella G."/>
            <person name="Elisabetta G."/>
            <person name="Giulia F.S."/>
            <person name="Sara T."/>
            <person name="Anna F."/>
            <person name="Clotilde B."/>
            <person name="Roberto B."/>
            <person name="Veronica D.S."/>
            <person name="Fabio R."/>
            <person name="Monica P."/>
            <person name="Olivier J."/>
            <person name="Enrico T."/>
            <person name="Nicola S."/>
        </authorList>
    </citation>
    <scope>NUCLEOTIDE SEQUENCE [LARGE SCALE GENOMIC DNA]</scope>
    <source>
        <strain evidence="2 3">DSM 45176</strain>
    </source>
</reference>
<dbReference type="InterPro" id="IPR050816">
    <property type="entry name" value="Flavin-dep_Halogenase_NPB"/>
</dbReference>
<dbReference type="GeneID" id="93497036"/>
<dbReference type="STRING" id="486698.AWC22_00155"/>
<dbReference type="RefSeq" id="WP_085252588.1">
    <property type="nucleotide sequence ID" value="NZ_CAJMWJ010000001.1"/>
</dbReference>
<dbReference type="InterPro" id="IPR006905">
    <property type="entry name" value="Flavin_halogenase"/>
</dbReference>
<dbReference type="Gene3D" id="3.30.9.100">
    <property type="match status" value="1"/>
</dbReference>
<dbReference type="OrthoDB" id="103324at2"/>
<dbReference type="PANTHER" id="PTHR43747">
    <property type="entry name" value="FAD-BINDING PROTEIN"/>
    <property type="match status" value="1"/>
</dbReference>
<evidence type="ECO:0000313" key="3">
    <source>
        <dbReference type="Proteomes" id="UP000193087"/>
    </source>
</evidence>
<dbReference type="GO" id="GO:0004497">
    <property type="term" value="F:monooxygenase activity"/>
    <property type="evidence" value="ECO:0007669"/>
    <property type="project" value="InterPro"/>
</dbReference>
<name>A0A1X2BMZ1_9MYCO</name>
<dbReference type="PANTHER" id="PTHR43747:SF1">
    <property type="entry name" value="SLR1998 PROTEIN"/>
    <property type="match status" value="1"/>
</dbReference>
<evidence type="ECO:0000256" key="1">
    <source>
        <dbReference type="ARBA" id="ARBA00038396"/>
    </source>
</evidence>
<evidence type="ECO:0000313" key="2">
    <source>
        <dbReference type="EMBL" id="ORW65000.1"/>
    </source>
</evidence>
<comment type="similarity">
    <text evidence="1">Belongs to the flavin-dependent halogenase family. Bacterial tryptophan halogenase subfamily.</text>
</comment>
<dbReference type="Gene3D" id="3.50.50.60">
    <property type="entry name" value="FAD/NAD(P)-binding domain"/>
    <property type="match status" value="1"/>
</dbReference>